<comment type="subcellular location">
    <subcellularLocation>
        <location evidence="1 5">Cytoplasm</location>
    </subcellularLocation>
</comment>
<keyword evidence="4 5" id="KW-0546">Nucleotide metabolism</keyword>
<keyword evidence="3 5" id="KW-0378">Hydrolase</keyword>
<dbReference type="RefSeq" id="WP_272090636.1">
    <property type="nucleotide sequence ID" value="NZ_JAQNDL010000003.1"/>
</dbReference>
<dbReference type="InterPro" id="IPR029001">
    <property type="entry name" value="ITPase-like_fam"/>
</dbReference>
<dbReference type="Proteomes" id="UP001221686">
    <property type="component" value="Unassembled WGS sequence"/>
</dbReference>
<dbReference type="Pfam" id="PF02545">
    <property type="entry name" value="Maf"/>
    <property type="match status" value="1"/>
</dbReference>
<comment type="similarity">
    <text evidence="5">Belongs to the Maf family. YceF subfamily.</text>
</comment>
<dbReference type="CDD" id="cd00555">
    <property type="entry name" value="Maf"/>
    <property type="match status" value="1"/>
</dbReference>
<evidence type="ECO:0000256" key="5">
    <source>
        <dbReference type="HAMAP-Rule" id="MF_00528"/>
    </source>
</evidence>
<evidence type="ECO:0000256" key="1">
    <source>
        <dbReference type="ARBA" id="ARBA00004496"/>
    </source>
</evidence>
<dbReference type="NCBIfam" id="TIGR00172">
    <property type="entry name" value="maf"/>
    <property type="match status" value="1"/>
</dbReference>
<feature type="site" description="Important for substrate specificity" evidence="5">
    <location>
        <position position="19"/>
    </location>
</feature>
<gene>
    <name evidence="6" type="ORF">POL25_34885</name>
</gene>
<evidence type="ECO:0000313" key="7">
    <source>
        <dbReference type="Proteomes" id="UP001221686"/>
    </source>
</evidence>
<accession>A0ABT5E8E1</accession>
<sequence>MRDSQNSQRNLVLASTSRYRRELLSRLDVAFFTAAPAFDERQEDPWFSEIGAEAFALRLALGKAESLRATNPDAWILGADQVAVGPGPDLLHKPGTEDQAIAQLMRLSGATFRLVTGVVLLDAATGEAATAVDVQTLTMRAYGEQEAADYVRRYQPLDCAGSFRIEDAGIKLFTRIDGADYTGIIGLPLLAVARLLRGAGLLPGP</sequence>
<dbReference type="SUPFAM" id="SSF52972">
    <property type="entry name" value="ITPase-like"/>
    <property type="match status" value="1"/>
</dbReference>
<reference evidence="6 7" key="1">
    <citation type="submission" date="2022-11" db="EMBL/GenBank/DDBJ databases">
        <title>Minimal conservation of predation-associated metabolite biosynthetic gene clusters underscores biosynthetic potential of Myxococcota including descriptions for ten novel species: Archangium lansinium sp. nov., Myxococcus landrumus sp. nov., Nannocystis bai.</title>
        <authorList>
            <person name="Ahearne A."/>
            <person name="Stevens C."/>
            <person name="Dowd S."/>
        </authorList>
    </citation>
    <scope>NUCLEOTIDE SEQUENCE [LARGE SCALE GENOMIC DNA]</scope>
    <source>
        <strain evidence="6 7">BB15-2</strain>
    </source>
</reference>
<evidence type="ECO:0000313" key="6">
    <source>
        <dbReference type="EMBL" id="MDC0722140.1"/>
    </source>
</evidence>
<dbReference type="EMBL" id="JAQNDL010000003">
    <property type="protein sequence ID" value="MDC0722140.1"/>
    <property type="molecule type" value="Genomic_DNA"/>
</dbReference>
<feature type="site" description="Important for substrate specificity" evidence="5">
    <location>
        <position position="81"/>
    </location>
</feature>
<comment type="cofactor">
    <cofactor evidence="5">
        <name>a divalent metal cation</name>
        <dbReference type="ChEBI" id="CHEBI:60240"/>
    </cofactor>
</comment>
<dbReference type="PANTHER" id="PTHR43213:SF10">
    <property type="entry name" value="7-METHYL-GTP PYROPHOSPHATASE"/>
    <property type="match status" value="1"/>
</dbReference>
<dbReference type="EC" id="3.6.1.-" evidence="5"/>
<dbReference type="PIRSF" id="PIRSF006305">
    <property type="entry name" value="Maf"/>
    <property type="match status" value="1"/>
</dbReference>
<dbReference type="PANTHER" id="PTHR43213">
    <property type="entry name" value="BIFUNCTIONAL DTTP/UTP PYROPHOSPHATASE/METHYLTRANSFERASE PROTEIN-RELATED"/>
    <property type="match status" value="1"/>
</dbReference>
<comment type="function">
    <text evidence="5">Nucleoside triphosphate pyrophosphatase that hydrolyzes 7-methyl-GTP (m(7)GTP). May have a dual role in cell division arrest and in preventing the incorporation of modified nucleotides into cellular nucleic acids.</text>
</comment>
<feature type="active site" description="Proton acceptor" evidence="5">
    <location>
        <position position="80"/>
    </location>
</feature>
<comment type="caution">
    <text evidence="5">Lacks conserved residue(s) required for the propagation of feature annotation.</text>
</comment>
<comment type="catalytic activity">
    <reaction evidence="5">
        <text>N(7)-methyl-GTP + H2O = N(7)-methyl-GMP + diphosphate + H(+)</text>
        <dbReference type="Rhea" id="RHEA:58744"/>
        <dbReference type="ChEBI" id="CHEBI:15377"/>
        <dbReference type="ChEBI" id="CHEBI:15378"/>
        <dbReference type="ChEBI" id="CHEBI:33019"/>
        <dbReference type="ChEBI" id="CHEBI:58285"/>
        <dbReference type="ChEBI" id="CHEBI:87133"/>
    </reaction>
</comment>
<protein>
    <recommendedName>
        <fullName evidence="5">7-methyl-GTP pyrophosphatase</fullName>
        <shortName evidence="5">m(7)GTP pyrophosphatase</shortName>
        <ecNumber evidence="5">3.6.1.-</ecNumber>
    </recommendedName>
</protein>
<proteinExistence type="inferred from homology"/>
<evidence type="ECO:0000256" key="3">
    <source>
        <dbReference type="ARBA" id="ARBA00022801"/>
    </source>
</evidence>
<feature type="site" description="Important for substrate specificity" evidence="5">
    <location>
        <position position="166"/>
    </location>
</feature>
<keyword evidence="2 5" id="KW-0963">Cytoplasm</keyword>
<dbReference type="Gene3D" id="3.90.950.10">
    <property type="match status" value="1"/>
</dbReference>
<dbReference type="InterPro" id="IPR003697">
    <property type="entry name" value="Maf-like"/>
</dbReference>
<keyword evidence="7" id="KW-1185">Reference proteome</keyword>
<dbReference type="HAMAP" id="MF_00528">
    <property type="entry name" value="Maf"/>
    <property type="match status" value="1"/>
</dbReference>
<evidence type="ECO:0000256" key="4">
    <source>
        <dbReference type="ARBA" id="ARBA00023080"/>
    </source>
</evidence>
<evidence type="ECO:0000256" key="2">
    <source>
        <dbReference type="ARBA" id="ARBA00022490"/>
    </source>
</evidence>
<organism evidence="6 7">
    <name type="scientific">Nannocystis bainbridge</name>
    <dbReference type="NCBI Taxonomy" id="2995303"/>
    <lineage>
        <taxon>Bacteria</taxon>
        <taxon>Pseudomonadati</taxon>
        <taxon>Myxococcota</taxon>
        <taxon>Polyangia</taxon>
        <taxon>Nannocystales</taxon>
        <taxon>Nannocystaceae</taxon>
        <taxon>Nannocystis</taxon>
    </lineage>
</organism>
<name>A0ABT5E8E1_9BACT</name>
<comment type="caution">
    <text evidence="6">The sequence shown here is derived from an EMBL/GenBank/DDBJ whole genome shotgun (WGS) entry which is preliminary data.</text>
</comment>